<gene>
    <name evidence="11" type="ORF">HNR46_000655</name>
</gene>
<name>A0A840VC34_9BACT</name>
<dbReference type="PANTHER" id="PTHR43047:SF72">
    <property type="entry name" value="OSMOSENSING HISTIDINE PROTEIN KINASE SLN1"/>
    <property type="match status" value="1"/>
</dbReference>
<dbReference type="FunFam" id="3.30.565.10:FF:000049">
    <property type="entry name" value="Two-component sensor histidine kinase"/>
    <property type="match status" value="1"/>
</dbReference>
<dbReference type="Pfam" id="PF00072">
    <property type="entry name" value="Response_reg"/>
    <property type="match status" value="1"/>
</dbReference>
<keyword evidence="7" id="KW-0175">Coiled coil</keyword>
<sequence length="754" mass="83967">MTTPAAVRAAQPVRYYISLALCIGVTALIIWMRLALFHDRVFPLSAALPLLLCLWNRDLRVLYTMAIVLTGVTFLKYFGVIPERVYSAGYERTIISSQLINIWVVAGTIHALIRTRRKIIAQNQQLGELNGELEASNDELAASNEELSAREEEISRQNEELQCQTEELEQQAEELRQQTEEMEVQSRELKTAHDELLRRERGMKTLLESGRWLRADLSEAMVMNGICDAAIQILGESVHAACVVDDKDGRLHLAGDAGFGLHGAVTPDIPFPDTFAALIFESSRTAFIEDVHTRPDLRLPQPGAGRPFRSILASPIWQGGRPIAALEVFSPEPRKWSEEEFRIMEWLAAQAALALQSIRFQNQLDEKRLAAEEASLQKTRFLAAVSHDVRTPANAISLLAELIERCSKDPDRAHQIPGLAQNLWKNARSMIDLVSDVLDLTRFDVGRIDLELDDFSLNELVESQYRQALPLAEKKELKFTADFPCDEILVRSDRTKLSRVLGNLISNAIKFTERGEVRLHGERQKNGSIVLSVIDTGIGIPGDQIDSIFDEFHQLQNPERNRDKGAGLGLAICRRLVENLGFTLKVESLVGVGSNFSITLPASSLTLSHPSGRIVSPEPDRDAPSPLNGVRILLVEDHDTARQVTSELLATEGAFVHQAANGREALEKLVETDPEILLLDLNLPDFDGTEILKSLQVKRSDTLQSIFVVSGDVRPERIEEVKLLGADELIAKPVTVEKLRAALSEQRPDYSALN</sequence>
<dbReference type="SMART" id="SM00387">
    <property type="entry name" value="HATPase_c"/>
    <property type="match status" value="1"/>
</dbReference>
<dbReference type="GO" id="GO:0005886">
    <property type="term" value="C:plasma membrane"/>
    <property type="evidence" value="ECO:0007669"/>
    <property type="project" value="TreeGrafter"/>
</dbReference>
<dbReference type="PROSITE" id="PS50109">
    <property type="entry name" value="HIS_KIN"/>
    <property type="match status" value="1"/>
</dbReference>
<evidence type="ECO:0000256" key="8">
    <source>
        <dbReference type="SAM" id="Phobius"/>
    </source>
</evidence>
<dbReference type="Pfam" id="PF13185">
    <property type="entry name" value="GAF_2"/>
    <property type="match status" value="1"/>
</dbReference>
<comment type="caution">
    <text evidence="11">The sequence shown here is derived from an EMBL/GenBank/DDBJ whole genome shotgun (WGS) entry which is preliminary data.</text>
</comment>
<dbReference type="RefSeq" id="WP_184015715.1">
    <property type="nucleotide sequence ID" value="NZ_JACHFD010000002.1"/>
</dbReference>
<evidence type="ECO:0000313" key="11">
    <source>
        <dbReference type="EMBL" id="MBB5350431.1"/>
    </source>
</evidence>
<dbReference type="InterPro" id="IPR004358">
    <property type="entry name" value="Sig_transdc_His_kin-like_C"/>
</dbReference>
<dbReference type="CDD" id="cd16922">
    <property type="entry name" value="HATPase_EvgS-ArcB-TorS-like"/>
    <property type="match status" value="1"/>
</dbReference>
<dbReference type="PANTHER" id="PTHR43047">
    <property type="entry name" value="TWO-COMPONENT HISTIDINE PROTEIN KINASE"/>
    <property type="match status" value="1"/>
</dbReference>
<dbReference type="GO" id="GO:0000155">
    <property type="term" value="F:phosphorelay sensor kinase activity"/>
    <property type="evidence" value="ECO:0007669"/>
    <property type="project" value="InterPro"/>
</dbReference>
<keyword evidence="5 11" id="KW-0418">Kinase</keyword>
<keyword evidence="12" id="KW-1185">Reference proteome</keyword>
<dbReference type="PROSITE" id="PS50110">
    <property type="entry name" value="RESPONSE_REGULATORY"/>
    <property type="match status" value="1"/>
</dbReference>
<evidence type="ECO:0000256" key="3">
    <source>
        <dbReference type="ARBA" id="ARBA00022553"/>
    </source>
</evidence>
<dbReference type="SMART" id="SM00448">
    <property type="entry name" value="REC"/>
    <property type="match status" value="1"/>
</dbReference>
<dbReference type="Pfam" id="PF00512">
    <property type="entry name" value="HisKA"/>
    <property type="match status" value="1"/>
</dbReference>
<accession>A0A840VC34</accession>
<dbReference type="AlphaFoldDB" id="A0A840VC34"/>
<feature type="domain" description="Response regulatory" evidence="10">
    <location>
        <begin position="631"/>
        <end position="747"/>
    </location>
</feature>
<dbReference type="SUPFAM" id="SSF47384">
    <property type="entry name" value="Homodimeric domain of signal transducing histidine kinase"/>
    <property type="match status" value="1"/>
</dbReference>
<keyword evidence="3 6" id="KW-0597">Phosphoprotein</keyword>
<reference evidence="11 12" key="1">
    <citation type="submission" date="2020-08" db="EMBL/GenBank/DDBJ databases">
        <title>Genomic Encyclopedia of Type Strains, Phase IV (KMG-IV): sequencing the most valuable type-strain genomes for metagenomic binning, comparative biology and taxonomic classification.</title>
        <authorList>
            <person name="Goeker M."/>
        </authorList>
    </citation>
    <scope>NUCLEOTIDE SEQUENCE [LARGE SCALE GENOMIC DNA]</scope>
    <source>
        <strain evidence="11 12">YC6886</strain>
    </source>
</reference>
<protein>
    <recommendedName>
        <fullName evidence="2">histidine kinase</fullName>
        <ecNumber evidence="2">2.7.13.3</ecNumber>
    </recommendedName>
</protein>
<feature type="transmembrane region" description="Helical" evidence="8">
    <location>
        <begin position="93"/>
        <end position="113"/>
    </location>
</feature>
<evidence type="ECO:0000259" key="9">
    <source>
        <dbReference type="PROSITE" id="PS50109"/>
    </source>
</evidence>
<dbReference type="Pfam" id="PF02518">
    <property type="entry name" value="HATPase_c"/>
    <property type="match status" value="1"/>
</dbReference>
<keyword evidence="8" id="KW-1133">Transmembrane helix</keyword>
<dbReference type="SMART" id="SM00065">
    <property type="entry name" value="GAF"/>
    <property type="match status" value="1"/>
</dbReference>
<dbReference type="CDD" id="cd00082">
    <property type="entry name" value="HisKA"/>
    <property type="match status" value="1"/>
</dbReference>
<keyword evidence="8" id="KW-0812">Transmembrane</keyword>
<dbReference type="GO" id="GO:0009927">
    <property type="term" value="F:histidine phosphotransfer kinase activity"/>
    <property type="evidence" value="ECO:0007669"/>
    <property type="project" value="TreeGrafter"/>
</dbReference>
<evidence type="ECO:0000259" key="10">
    <source>
        <dbReference type="PROSITE" id="PS50110"/>
    </source>
</evidence>
<dbReference type="Gene3D" id="3.40.50.2300">
    <property type="match status" value="1"/>
</dbReference>
<dbReference type="SUPFAM" id="SSF52172">
    <property type="entry name" value="CheY-like"/>
    <property type="match status" value="1"/>
</dbReference>
<evidence type="ECO:0000313" key="12">
    <source>
        <dbReference type="Proteomes" id="UP000557717"/>
    </source>
</evidence>
<dbReference type="Gene3D" id="3.30.565.10">
    <property type="entry name" value="Histidine kinase-like ATPase, C-terminal domain"/>
    <property type="match status" value="1"/>
</dbReference>
<dbReference type="InterPro" id="IPR003594">
    <property type="entry name" value="HATPase_dom"/>
</dbReference>
<dbReference type="InterPro" id="IPR029016">
    <property type="entry name" value="GAF-like_dom_sf"/>
</dbReference>
<evidence type="ECO:0000256" key="4">
    <source>
        <dbReference type="ARBA" id="ARBA00022679"/>
    </source>
</evidence>
<comment type="catalytic activity">
    <reaction evidence="1">
        <text>ATP + protein L-histidine = ADP + protein N-phospho-L-histidine.</text>
        <dbReference type="EC" id="2.7.13.3"/>
    </reaction>
</comment>
<dbReference type="Gene3D" id="1.10.287.130">
    <property type="match status" value="1"/>
</dbReference>
<dbReference type="InterPro" id="IPR011006">
    <property type="entry name" value="CheY-like_superfamily"/>
</dbReference>
<dbReference type="InterPro" id="IPR001789">
    <property type="entry name" value="Sig_transdc_resp-reg_receiver"/>
</dbReference>
<feature type="domain" description="Histidine kinase" evidence="9">
    <location>
        <begin position="384"/>
        <end position="604"/>
    </location>
</feature>
<feature type="modified residue" description="4-aspartylphosphate" evidence="6">
    <location>
        <position position="680"/>
    </location>
</feature>
<evidence type="ECO:0000256" key="7">
    <source>
        <dbReference type="SAM" id="Coils"/>
    </source>
</evidence>
<dbReference type="InterPro" id="IPR003661">
    <property type="entry name" value="HisK_dim/P_dom"/>
</dbReference>
<evidence type="ECO:0000256" key="1">
    <source>
        <dbReference type="ARBA" id="ARBA00000085"/>
    </source>
</evidence>
<proteinExistence type="predicted"/>
<feature type="coiled-coil region" evidence="7">
    <location>
        <begin position="119"/>
        <end position="195"/>
    </location>
</feature>
<keyword evidence="8" id="KW-0472">Membrane</keyword>
<feature type="transmembrane region" description="Helical" evidence="8">
    <location>
        <begin position="15"/>
        <end position="34"/>
    </location>
</feature>
<dbReference type="SMART" id="SM00388">
    <property type="entry name" value="HisKA"/>
    <property type="match status" value="1"/>
</dbReference>
<evidence type="ECO:0000256" key="5">
    <source>
        <dbReference type="ARBA" id="ARBA00022777"/>
    </source>
</evidence>
<keyword evidence="4" id="KW-0808">Transferase</keyword>
<dbReference type="InterPro" id="IPR005467">
    <property type="entry name" value="His_kinase_dom"/>
</dbReference>
<dbReference type="EC" id="2.7.13.3" evidence="2"/>
<dbReference type="SUPFAM" id="SSF55874">
    <property type="entry name" value="ATPase domain of HSP90 chaperone/DNA topoisomerase II/histidine kinase"/>
    <property type="match status" value="1"/>
</dbReference>
<dbReference type="Proteomes" id="UP000557717">
    <property type="component" value="Unassembled WGS sequence"/>
</dbReference>
<dbReference type="InterPro" id="IPR036890">
    <property type="entry name" value="HATPase_C_sf"/>
</dbReference>
<evidence type="ECO:0000256" key="6">
    <source>
        <dbReference type="PROSITE-ProRule" id="PRU00169"/>
    </source>
</evidence>
<evidence type="ECO:0000256" key="2">
    <source>
        <dbReference type="ARBA" id="ARBA00012438"/>
    </source>
</evidence>
<organism evidence="11 12">
    <name type="scientific">Haloferula luteola</name>
    <dbReference type="NCBI Taxonomy" id="595692"/>
    <lineage>
        <taxon>Bacteria</taxon>
        <taxon>Pseudomonadati</taxon>
        <taxon>Verrucomicrobiota</taxon>
        <taxon>Verrucomicrobiia</taxon>
        <taxon>Verrucomicrobiales</taxon>
        <taxon>Verrucomicrobiaceae</taxon>
        <taxon>Haloferula</taxon>
    </lineage>
</organism>
<dbReference type="EMBL" id="JACHFD010000002">
    <property type="protein sequence ID" value="MBB5350431.1"/>
    <property type="molecule type" value="Genomic_DNA"/>
</dbReference>
<dbReference type="InterPro" id="IPR036097">
    <property type="entry name" value="HisK_dim/P_sf"/>
</dbReference>
<dbReference type="SUPFAM" id="SSF55781">
    <property type="entry name" value="GAF domain-like"/>
    <property type="match status" value="1"/>
</dbReference>
<feature type="transmembrane region" description="Helical" evidence="8">
    <location>
        <begin position="63"/>
        <end position="81"/>
    </location>
</feature>
<dbReference type="InterPro" id="IPR003018">
    <property type="entry name" value="GAF"/>
</dbReference>
<dbReference type="Gene3D" id="3.30.450.40">
    <property type="match status" value="1"/>
</dbReference>
<dbReference type="PRINTS" id="PR00344">
    <property type="entry name" value="BCTRLSENSOR"/>
</dbReference>